<name>A0A150J5X8_9EURY</name>
<accession>A0A150J5X8</accession>
<dbReference type="AlphaFoldDB" id="A0A150J5X8"/>
<protein>
    <submittedName>
        <fullName evidence="1">Uncharacterized protein</fullName>
    </submittedName>
</protein>
<reference evidence="1 2" key="1">
    <citation type="journal article" date="2016" name="ISME J.">
        <title>Chasing the elusive Euryarchaeota class WSA2: genomes reveal a uniquely fastidious methyl-reducing methanogen.</title>
        <authorList>
            <person name="Nobu M.K."/>
            <person name="Narihiro T."/>
            <person name="Kuroda K."/>
            <person name="Mei R."/>
            <person name="Liu W.T."/>
        </authorList>
    </citation>
    <scope>NUCLEOTIDE SEQUENCE [LARGE SCALE GENOMIC DNA]</scope>
    <source>
        <strain evidence="1">U1lsi0528_Bin055</strain>
    </source>
</reference>
<evidence type="ECO:0000313" key="1">
    <source>
        <dbReference type="EMBL" id="KYC52621.1"/>
    </source>
</evidence>
<organism evidence="1 2">
    <name type="scientific">Candidatus Methanofastidiosum methylothiophilum</name>
    <dbReference type="NCBI Taxonomy" id="1705564"/>
    <lineage>
        <taxon>Archaea</taxon>
        <taxon>Methanobacteriati</taxon>
        <taxon>Methanobacteriota</taxon>
        <taxon>Stenosarchaea group</taxon>
        <taxon>Candidatus Methanofastidiosia</taxon>
        <taxon>Candidatus Methanofastidiosales</taxon>
        <taxon>Candidatus Methanofastidiosaceae</taxon>
        <taxon>Candidatus Methanofastidiosum</taxon>
    </lineage>
</organism>
<proteinExistence type="predicted"/>
<evidence type="ECO:0000313" key="2">
    <source>
        <dbReference type="Proteomes" id="UP000075398"/>
    </source>
</evidence>
<comment type="caution">
    <text evidence="1">The sequence shown here is derived from an EMBL/GenBank/DDBJ whole genome shotgun (WGS) entry which is preliminary data.</text>
</comment>
<dbReference type="EMBL" id="LNGC01000019">
    <property type="protein sequence ID" value="KYC52621.1"/>
    <property type="molecule type" value="Genomic_DNA"/>
</dbReference>
<sequence length="79" mass="9276">MADEQTKIINEMIRDIAKIGYNSQFEDGWDNLPNNSMERIIWQRTAREIIDYLMKFGECLGHEVDKQGDSKIILTKEAR</sequence>
<gene>
    <name evidence="1" type="ORF">AMQ22_00670</name>
</gene>
<dbReference type="Proteomes" id="UP000075398">
    <property type="component" value="Unassembled WGS sequence"/>
</dbReference>